<evidence type="ECO:0000256" key="4">
    <source>
        <dbReference type="ARBA" id="ARBA00023273"/>
    </source>
</evidence>
<dbReference type="Pfam" id="PF03645">
    <property type="entry name" value="Tctex-1"/>
    <property type="match status" value="1"/>
</dbReference>
<evidence type="ECO:0000313" key="6">
    <source>
        <dbReference type="Proteomes" id="UP000195602"/>
    </source>
</evidence>
<accession>A0AA91PVH8</accession>
<dbReference type="CDD" id="cd21457">
    <property type="entry name" value="DLC-like_TDA2"/>
    <property type="match status" value="1"/>
</dbReference>
<evidence type="ECO:0000256" key="2">
    <source>
        <dbReference type="ARBA" id="ARBA00010778"/>
    </source>
</evidence>
<dbReference type="KEGG" id="clus:A9F13_25g00363"/>
<dbReference type="AlphaFoldDB" id="A0AA91PVH8"/>
<dbReference type="Proteomes" id="UP000195602">
    <property type="component" value="Unassembled WGS sequence"/>
</dbReference>
<keyword evidence="4" id="KW-0966">Cell projection</keyword>
<sequence>MSATLQASSTTKDSPISETEFATLIDNEKDKLTDTHEFIRSITNQLSVKSSKFKFLVEVTSVSSSESITTNVTITSSIGSLWDDERDGYYSFKVQAKDVYLVTVYWIYAD</sequence>
<comment type="subcellular location">
    <subcellularLocation>
        <location evidence="1">Cell projection</location>
    </subcellularLocation>
</comment>
<evidence type="ECO:0000313" key="5">
    <source>
        <dbReference type="EMBL" id="OVF04864.1"/>
    </source>
</evidence>
<dbReference type="EMBL" id="LYUB02000025">
    <property type="protein sequence ID" value="OVF04864.1"/>
    <property type="molecule type" value="Genomic_DNA"/>
</dbReference>
<comment type="caution">
    <text evidence="5">The sequence shown here is derived from an EMBL/GenBank/DDBJ whole genome shotgun (WGS) entry which is preliminary data.</text>
</comment>
<dbReference type="InterPro" id="IPR038586">
    <property type="entry name" value="Tctex-1-like_sf"/>
</dbReference>
<dbReference type="InterPro" id="IPR005334">
    <property type="entry name" value="Tctex-1-like"/>
</dbReference>
<comment type="similarity">
    <text evidence="2">Belongs to the TDA2 family.</text>
</comment>
<protein>
    <recommendedName>
        <fullName evidence="3">Topoisomerase I damage affected protein 2</fullName>
    </recommendedName>
</protein>
<gene>
    <name evidence="5" type="ORF">A9F13_25g00363</name>
</gene>
<dbReference type="GO" id="GO:0042995">
    <property type="term" value="C:cell projection"/>
    <property type="evidence" value="ECO:0007669"/>
    <property type="project" value="UniProtKB-SubCell"/>
</dbReference>
<evidence type="ECO:0000256" key="1">
    <source>
        <dbReference type="ARBA" id="ARBA00004316"/>
    </source>
</evidence>
<organism evidence="5 6">
    <name type="scientific">Clavispora lusitaniae</name>
    <name type="common">Candida lusitaniae</name>
    <dbReference type="NCBI Taxonomy" id="36911"/>
    <lineage>
        <taxon>Eukaryota</taxon>
        <taxon>Fungi</taxon>
        <taxon>Dikarya</taxon>
        <taxon>Ascomycota</taxon>
        <taxon>Saccharomycotina</taxon>
        <taxon>Pichiomycetes</taxon>
        <taxon>Metschnikowiaceae</taxon>
        <taxon>Clavispora</taxon>
    </lineage>
</organism>
<dbReference type="Gene3D" id="3.30.1140.40">
    <property type="entry name" value="Tctex-1"/>
    <property type="match status" value="1"/>
</dbReference>
<name>A0AA91PVH8_CLALS</name>
<evidence type="ECO:0000256" key="3">
    <source>
        <dbReference type="ARBA" id="ARBA00019193"/>
    </source>
</evidence>
<reference evidence="5 6" key="1">
    <citation type="submission" date="2017-04" db="EMBL/GenBank/DDBJ databases">
        <title>Draft genome of the yeast Clavispora lusitaniae type strain CBS 6936.</title>
        <authorList>
            <person name="Durrens P."/>
            <person name="Klopp C."/>
            <person name="Biteau N."/>
            <person name="Fitton-Ouhabi V."/>
            <person name="Dementhon K."/>
            <person name="Accoceberry I."/>
            <person name="Sherman D.J."/>
            <person name="Noel T."/>
        </authorList>
    </citation>
    <scope>NUCLEOTIDE SEQUENCE [LARGE SCALE GENOMIC DNA]</scope>
    <source>
        <strain evidence="5 6">CBS 6936</strain>
    </source>
</reference>
<proteinExistence type="inferred from homology"/>